<keyword evidence="8" id="KW-1185">Reference proteome</keyword>
<sequence>TLLLSCFCLLLSCLKSLVKCQPLKYCNFSTHFTSFTMAKNTISSAFRKIDVDQYNDDCYKEEEASEPHSPPTGPDEQEIVNLVNQGKHVDALKILLRSAPIATKNQSIKDAAFNLVLRVILSIKTSDMEKTVSQLDRDQIDMLMKYIYRGFENPSEGRSAQLLAWHEKVYAVGGIGSIVRVLTDKKRV</sequence>
<reference evidence="7 8" key="1">
    <citation type="submission" date="2024-04" db="EMBL/GenBank/DDBJ databases">
        <authorList>
            <person name="Rising A."/>
            <person name="Reimegard J."/>
            <person name="Sonavane S."/>
            <person name="Akerstrom W."/>
            <person name="Nylinder S."/>
            <person name="Hedman E."/>
            <person name="Kallberg Y."/>
        </authorList>
    </citation>
    <scope>NUCLEOTIDE SEQUENCE [LARGE SCALE GENOMIC DNA]</scope>
</reference>
<dbReference type="EMBL" id="CAXIEN010000016">
    <property type="protein sequence ID" value="CAL1265119.1"/>
    <property type="molecule type" value="Genomic_DNA"/>
</dbReference>
<feature type="chain" id="PRO_5043841828" description="Actin-related protein 2/3 complex subunit 5" evidence="6">
    <location>
        <begin position="21"/>
        <end position="188"/>
    </location>
</feature>
<evidence type="ECO:0000256" key="4">
    <source>
        <dbReference type="ARBA" id="ARBA00023212"/>
    </source>
</evidence>
<dbReference type="PANTHER" id="PTHR12644">
    <property type="entry name" value="ARP2/3 COMPLEX 16 KD SUBUNIT P16-ARC"/>
    <property type="match status" value="1"/>
</dbReference>
<comment type="similarity">
    <text evidence="2 5">Belongs to the ARPC5 family.</text>
</comment>
<comment type="subcellular location">
    <subcellularLocation>
        <location evidence="1">Cytoplasm</location>
        <location evidence="1">Cytoskeleton</location>
    </subcellularLocation>
</comment>
<dbReference type="GO" id="GO:0034314">
    <property type="term" value="P:Arp2/3 complex-mediated actin nucleation"/>
    <property type="evidence" value="ECO:0007669"/>
    <property type="project" value="InterPro"/>
</dbReference>
<dbReference type="GO" id="GO:0030833">
    <property type="term" value="P:regulation of actin filament polymerization"/>
    <property type="evidence" value="ECO:0007669"/>
    <property type="project" value="InterPro"/>
</dbReference>
<dbReference type="AlphaFoldDB" id="A0AAV1Z413"/>
<feature type="signal peptide" evidence="6">
    <location>
        <begin position="1"/>
        <end position="20"/>
    </location>
</feature>
<keyword evidence="3" id="KW-0963">Cytoplasm</keyword>
<dbReference type="GO" id="GO:0005885">
    <property type="term" value="C:Arp2/3 protein complex"/>
    <property type="evidence" value="ECO:0007669"/>
    <property type="project" value="InterPro"/>
</dbReference>
<evidence type="ECO:0000313" key="7">
    <source>
        <dbReference type="EMBL" id="CAL1265119.1"/>
    </source>
</evidence>
<dbReference type="FunFam" id="1.25.40.190:FF:000004">
    <property type="entry name" value="Actin-related protein 2/3 complex subunit 5"/>
    <property type="match status" value="1"/>
</dbReference>
<dbReference type="SUPFAM" id="SSF69103">
    <property type="entry name" value="Arp2/3 complex 16 kDa subunit ARPC5"/>
    <property type="match status" value="1"/>
</dbReference>
<proteinExistence type="inferred from homology"/>
<evidence type="ECO:0000256" key="6">
    <source>
        <dbReference type="SAM" id="SignalP"/>
    </source>
</evidence>
<accession>A0AAV1Z413</accession>
<dbReference type="InterPro" id="IPR036743">
    <property type="entry name" value="ARPC5_sf"/>
</dbReference>
<comment type="caution">
    <text evidence="7">The sequence shown here is derived from an EMBL/GenBank/DDBJ whole genome shotgun (WGS) entry which is preliminary data.</text>
</comment>
<name>A0AAV1Z413_9ARAC</name>
<evidence type="ECO:0000256" key="3">
    <source>
        <dbReference type="ARBA" id="ARBA00022490"/>
    </source>
</evidence>
<evidence type="ECO:0000256" key="5">
    <source>
        <dbReference type="RuleBase" id="RU004301"/>
    </source>
</evidence>
<protein>
    <recommendedName>
        <fullName evidence="5">Actin-related protein 2/3 complex subunit 5</fullName>
    </recommendedName>
</protein>
<dbReference type="Proteomes" id="UP001497382">
    <property type="component" value="Unassembled WGS sequence"/>
</dbReference>
<dbReference type="Gene3D" id="1.25.40.190">
    <property type="entry name" value="Actin-related protein 2/3 complex subunit 5"/>
    <property type="match status" value="1"/>
</dbReference>
<evidence type="ECO:0000256" key="1">
    <source>
        <dbReference type="ARBA" id="ARBA00004245"/>
    </source>
</evidence>
<dbReference type="InterPro" id="IPR006789">
    <property type="entry name" value="ARPC5"/>
</dbReference>
<feature type="non-terminal residue" evidence="7">
    <location>
        <position position="1"/>
    </location>
</feature>
<comment type="function">
    <text evidence="5">Functions as component of the Arp2/3 complex which is involved in regulation of actin polymerization and together with an activating nucleation-promoting factor (NPF) mediates the formation of branched actin networks. Arp2/3 complex plays a critical role in the control of cell morphogenesis via the modulation of cell polarity development.</text>
</comment>
<gene>
    <name evidence="7" type="ORF">LARSCL_LOCUS2345</name>
</gene>
<keyword evidence="4 5" id="KW-0206">Cytoskeleton</keyword>
<evidence type="ECO:0000256" key="2">
    <source>
        <dbReference type="ARBA" id="ARBA00006084"/>
    </source>
</evidence>
<dbReference type="Pfam" id="PF04699">
    <property type="entry name" value="P16-Arc"/>
    <property type="match status" value="1"/>
</dbReference>
<evidence type="ECO:0000313" key="8">
    <source>
        <dbReference type="Proteomes" id="UP001497382"/>
    </source>
</evidence>
<organism evidence="7 8">
    <name type="scientific">Larinioides sclopetarius</name>
    <dbReference type="NCBI Taxonomy" id="280406"/>
    <lineage>
        <taxon>Eukaryota</taxon>
        <taxon>Metazoa</taxon>
        <taxon>Ecdysozoa</taxon>
        <taxon>Arthropoda</taxon>
        <taxon>Chelicerata</taxon>
        <taxon>Arachnida</taxon>
        <taxon>Araneae</taxon>
        <taxon>Araneomorphae</taxon>
        <taxon>Entelegynae</taxon>
        <taxon>Araneoidea</taxon>
        <taxon>Araneidae</taxon>
        <taxon>Larinioides</taxon>
    </lineage>
</organism>
<keyword evidence="6" id="KW-0732">Signal</keyword>